<feature type="compositionally biased region" description="Basic residues" evidence="1">
    <location>
        <begin position="40"/>
        <end position="56"/>
    </location>
</feature>
<feature type="compositionally biased region" description="Basic and acidic residues" evidence="1">
    <location>
        <begin position="11"/>
        <end position="39"/>
    </location>
</feature>
<gene>
    <name evidence="2" type="ORF">CLV67_11381</name>
</gene>
<evidence type="ECO:0000313" key="3">
    <source>
        <dbReference type="Proteomes" id="UP000239415"/>
    </source>
</evidence>
<feature type="compositionally biased region" description="Low complexity" evidence="1">
    <location>
        <begin position="61"/>
        <end position="102"/>
    </location>
</feature>
<keyword evidence="3" id="KW-1185">Reference proteome</keyword>
<evidence type="ECO:0000313" key="2">
    <source>
        <dbReference type="EMBL" id="PRX18248.1"/>
    </source>
</evidence>
<accession>A0A2T0K5J4</accession>
<dbReference type="EMBL" id="PVMZ01000013">
    <property type="protein sequence ID" value="PRX18248.1"/>
    <property type="molecule type" value="Genomic_DNA"/>
</dbReference>
<proteinExistence type="predicted"/>
<dbReference type="Proteomes" id="UP000239415">
    <property type="component" value="Unassembled WGS sequence"/>
</dbReference>
<evidence type="ECO:0000256" key="1">
    <source>
        <dbReference type="SAM" id="MobiDB-lite"/>
    </source>
</evidence>
<feature type="region of interest" description="Disordered" evidence="1">
    <location>
        <begin position="1"/>
        <end position="151"/>
    </location>
</feature>
<feature type="region of interest" description="Disordered" evidence="1">
    <location>
        <begin position="253"/>
        <end position="294"/>
    </location>
</feature>
<organism evidence="2 3">
    <name type="scientific">Actinoplanes italicus</name>
    <dbReference type="NCBI Taxonomy" id="113567"/>
    <lineage>
        <taxon>Bacteria</taxon>
        <taxon>Bacillati</taxon>
        <taxon>Actinomycetota</taxon>
        <taxon>Actinomycetes</taxon>
        <taxon>Micromonosporales</taxon>
        <taxon>Micromonosporaceae</taxon>
        <taxon>Actinoplanes</taxon>
    </lineage>
</organism>
<reference evidence="2 3" key="1">
    <citation type="submission" date="2018-03" db="EMBL/GenBank/DDBJ databases">
        <title>Genomic Encyclopedia of Archaeal and Bacterial Type Strains, Phase II (KMG-II): from individual species to whole genera.</title>
        <authorList>
            <person name="Goeker M."/>
        </authorList>
    </citation>
    <scope>NUCLEOTIDE SEQUENCE [LARGE SCALE GENOMIC DNA]</scope>
    <source>
        <strain evidence="2 3">DSM 43146</strain>
    </source>
</reference>
<name>A0A2T0K5J4_9ACTN</name>
<comment type="caution">
    <text evidence="2">The sequence shown here is derived from an EMBL/GenBank/DDBJ whole genome shotgun (WGS) entry which is preliminary data.</text>
</comment>
<feature type="region of interest" description="Disordered" evidence="1">
    <location>
        <begin position="388"/>
        <end position="410"/>
    </location>
</feature>
<sequence length="410" mass="44293">MGQMSLFGRQETARFRDRTKARNHSAERDEFRREHERRRFYGLQRRHAAKLRRGRPGGHTPSDAARSSAAAGSDPSAPQRSPEPRTSTASPPRTSTASSPRTPAAPPQHPPLREGQPQSLPVREGQSSPPEREGQSPPPEREGQSPPPDPAVILRVNPLKEPFLQNPASLLVPQSSKQQTATTPPIQKKAAVPSTQREVVVLGGREVAALVGRQKAVVLGGREVAALVGRWEAVVLGRPEVAALVGRRKATTSPIPHDPLGTAGLCRSPVNPRSDTPACPSGSRPTRPARGVPLSSTVCQRSPVTIAVVCDVCKPRARRAASGQPRSFRCCRFPRPFTLWRAGPETVGGNRCSPVTHGRSLTGISAWNGRRSIVHAIGVAITFWTASGGRPSHSRDRPAHSRWRSSVMRS</sequence>
<dbReference type="AlphaFoldDB" id="A0A2T0K5J4"/>
<protein>
    <submittedName>
        <fullName evidence="2">Uncharacterized protein</fullName>
    </submittedName>
</protein>
<feature type="compositionally biased region" description="Basic and acidic residues" evidence="1">
    <location>
        <begin position="130"/>
        <end position="143"/>
    </location>
</feature>